<name>A0A3B6LVX6_WHEAT</name>
<reference evidence="3" key="1">
    <citation type="submission" date="2018-08" db="EMBL/GenBank/DDBJ databases">
        <authorList>
            <person name="Rossello M."/>
        </authorList>
    </citation>
    <scope>NUCLEOTIDE SEQUENCE [LARGE SCALE GENOMIC DNA]</scope>
    <source>
        <strain evidence="3">cv. Chinese Spring</strain>
    </source>
</reference>
<dbReference type="EnsemblPlants" id="TraesCS5B02G512600.1">
    <property type="protein sequence ID" value="TraesCS5B02G512600.1"/>
    <property type="gene ID" value="TraesCS5B02G512600"/>
</dbReference>
<dbReference type="Gramene" id="TraesCS5B03G1242800.1">
    <property type="protein sequence ID" value="TraesCS5B03G1242800.1.CDS"/>
    <property type="gene ID" value="TraesCS5B03G1242800"/>
</dbReference>
<dbReference type="Gramene" id="TraesWEE_scaffold_043327_01G000300.1">
    <property type="protein sequence ID" value="TraesWEE_scaffold_043327_01G000300.1"/>
    <property type="gene ID" value="TraesWEE_scaffold_043327_01G000300"/>
</dbReference>
<dbReference type="Gramene" id="TraesPARA_EIv1.0_1750380.2">
    <property type="protein sequence ID" value="TraesPARA_EIv1.0_1750380.2.CDS"/>
    <property type="gene ID" value="TraesPARA_EIv1.0_1750380"/>
</dbReference>
<dbReference type="PANTHER" id="PTHR33074:SF91">
    <property type="entry name" value="DUF1618 DOMAIN-CONTAINING PROTEIN"/>
    <property type="match status" value="1"/>
</dbReference>
<accession>A0A3B6LVX6</accession>
<keyword evidence="4" id="KW-1185">Reference proteome</keyword>
<dbReference type="Gramene" id="TraesARI7B03G04325050.1">
    <property type="protein sequence ID" value="TraesARI7B03G04325050.1"/>
    <property type="gene ID" value="TraesARI7B03G04325050"/>
</dbReference>
<dbReference type="Gramene" id="TraesROB_scaffold_067153_01G000100.1">
    <property type="protein sequence ID" value="TraesROB_scaffold_067153_01G000100.1"/>
    <property type="gene ID" value="TraesROB_scaffold_067153_01G000100"/>
</dbReference>
<dbReference type="Gramene" id="TraesSTA5B03G02996590.1">
    <property type="protein sequence ID" value="TraesSTA5B03G02996590.1"/>
    <property type="gene ID" value="TraesSTA5B03G02996590"/>
</dbReference>
<dbReference type="Gramene" id="TraesSYM7B03G04014630.1">
    <property type="protein sequence ID" value="TraesSYM7B03G04014630.1"/>
    <property type="gene ID" value="TraesSYM7B03G04014630"/>
</dbReference>
<protein>
    <recommendedName>
        <fullName evidence="2">DUF1618 domain-containing protein</fullName>
    </recommendedName>
</protein>
<feature type="region of interest" description="Disordered" evidence="1">
    <location>
        <begin position="427"/>
        <end position="456"/>
    </location>
</feature>
<dbReference type="PANTHER" id="PTHR33074">
    <property type="entry name" value="EXPRESSED PROTEIN-RELATED"/>
    <property type="match status" value="1"/>
</dbReference>
<dbReference type="Proteomes" id="UP000019116">
    <property type="component" value="Chromosome 5B"/>
</dbReference>
<organism evidence="3">
    <name type="scientific">Triticum aestivum</name>
    <name type="common">Wheat</name>
    <dbReference type="NCBI Taxonomy" id="4565"/>
    <lineage>
        <taxon>Eukaryota</taxon>
        <taxon>Viridiplantae</taxon>
        <taxon>Streptophyta</taxon>
        <taxon>Embryophyta</taxon>
        <taxon>Tracheophyta</taxon>
        <taxon>Spermatophyta</taxon>
        <taxon>Magnoliopsida</taxon>
        <taxon>Liliopsida</taxon>
        <taxon>Poales</taxon>
        <taxon>Poaceae</taxon>
        <taxon>BOP clade</taxon>
        <taxon>Pooideae</taxon>
        <taxon>Triticodae</taxon>
        <taxon>Triticeae</taxon>
        <taxon>Triticinae</taxon>
        <taxon>Triticum</taxon>
    </lineage>
</organism>
<reference evidence="3" key="2">
    <citation type="submission" date="2018-10" db="UniProtKB">
        <authorList>
            <consortium name="EnsemblPlants"/>
        </authorList>
    </citation>
    <scope>IDENTIFICATION</scope>
</reference>
<dbReference type="Gramene" id="TraesPARA_EIv1.0_1750380.3">
    <property type="protein sequence ID" value="TraesPARA_EIv1.0_1750380.3.CDS"/>
    <property type="gene ID" value="TraesPARA_EIv1.0_1750380"/>
</dbReference>
<dbReference type="Gramene" id="TraesJUL5B03G03026270.1">
    <property type="protein sequence ID" value="TraesJUL5B03G03026270.1"/>
    <property type="gene ID" value="TraesJUL5B03G03026270"/>
</dbReference>
<gene>
    <name evidence="3" type="primary">LOC123117604</name>
</gene>
<dbReference type="Gramene" id="TraesCS5B02G512600.1">
    <property type="protein sequence ID" value="TraesCS5B02G512600.1"/>
    <property type="gene ID" value="TraesCS5B02G512600"/>
</dbReference>
<dbReference type="InterPro" id="IPR011676">
    <property type="entry name" value="DUF1618"/>
</dbReference>
<evidence type="ECO:0000256" key="1">
    <source>
        <dbReference type="SAM" id="MobiDB-lite"/>
    </source>
</evidence>
<evidence type="ECO:0000313" key="3">
    <source>
        <dbReference type="EnsemblPlants" id="TraesCS5B02G512600.1"/>
    </source>
</evidence>
<dbReference type="GeneID" id="123117604"/>
<dbReference type="Pfam" id="PF07762">
    <property type="entry name" value="DUF1618"/>
    <property type="match status" value="1"/>
</dbReference>
<dbReference type="Gramene" id="TraesLAC5B03G02959960.1">
    <property type="protein sequence ID" value="TraesLAC5B03G02959960.1"/>
    <property type="gene ID" value="TraesLAC5B03G02959960"/>
</dbReference>
<dbReference type="Gramene" id="TraesMAC5B03G03002990.1">
    <property type="protein sequence ID" value="TraesMAC5B03G03002990.1"/>
    <property type="gene ID" value="TraesMAC5B03G03002990"/>
</dbReference>
<evidence type="ECO:0000259" key="2">
    <source>
        <dbReference type="Pfam" id="PF07762"/>
    </source>
</evidence>
<dbReference type="Gramene" id="TraesNOR5B03G03033660.1">
    <property type="protein sequence ID" value="TraesNOR5B03G03033660.1"/>
    <property type="gene ID" value="TraesNOR5B03G03033660"/>
</dbReference>
<dbReference type="Gramene" id="TraesCAD_scaffold_026308_01G000400.1">
    <property type="protein sequence ID" value="TraesCAD_scaffold_026308_01G000400.1"/>
    <property type="gene ID" value="TraesCAD_scaffold_026308_01G000400"/>
</dbReference>
<dbReference type="Gramene" id="TraesCLE_scaffold_019895_01G000300.1">
    <property type="protein sequence ID" value="TraesCLE_scaffold_019895_01G000300.1"/>
    <property type="gene ID" value="TraesCLE_scaffold_019895_01G000300"/>
</dbReference>
<dbReference type="Gramene" id="TraesPARA_EIv1.0_1750380.1">
    <property type="protein sequence ID" value="TraesPARA_EIv1.0_1750380.1.CDS"/>
    <property type="gene ID" value="TraesPARA_EIv1.0_1750380"/>
</dbReference>
<sequence length="456" mass="50566">MAAGNPRLPNFILLDATTRISDPRNGTATAWALTTAGLTIQVSLVVAAPPRLSHFCVCCPGRDATTFAHAPEVVCSAGDHALIRADFTTGDSESQQHFIYRARGPDDRPSLDLIPDFTGYSRAELLHLPLGFVSSRNHLVIAALSYGTKDSQYYLHTLSSEPRSKWTKKLLQVELPHGLSRKQLVIDHAKVIALGGGLLGWVDLWEGILICDVLEPGAAVSRLVPMPKLLPSNKPLYGQSLPRAIRDVTFSRGYMRCVELEELVELRVRTVPPLPDPWDMDELQDSELAIDPPQEDGEEYVTVGWRLITWYRALTWNCWRKGNRVHSDELGSVSPQLGGSACGLKLPLKDLRVAAPILRGDGDAVYLASALHKRDPTAWIVAVDTRRKSVEELMPCSAKGLYLYDPTYIPYVLTEYLNDKSDGAQVQTQNACHHTPRNFDGSEKKRQRLSQTESEV</sequence>
<dbReference type="OrthoDB" id="595579at2759"/>
<dbReference type="Gramene" id="TraesJAG5B03G03002590.1">
    <property type="protein sequence ID" value="TraesJAG5B03G03002590.1"/>
    <property type="gene ID" value="TraesJAG5B03G03002590"/>
</dbReference>
<dbReference type="AlphaFoldDB" id="A0A3B6LVX6"/>
<dbReference type="Gramene" id="TraesLDM5B03G03008360.1">
    <property type="protein sequence ID" value="TraesLDM5B03G03008360.1"/>
    <property type="gene ID" value="TraesLDM5B03G03008360"/>
</dbReference>
<proteinExistence type="predicted"/>
<dbReference type="OMA" id="NACHHTP"/>
<dbReference type="RefSeq" id="XP_044394260.1">
    <property type="nucleotide sequence ID" value="XM_044538325.1"/>
</dbReference>
<evidence type="ECO:0000313" key="4">
    <source>
        <dbReference type="Proteomes" id="UP000019116"/>
    </source>
</evidence>
<feature type="domain" description="DUF1618" evidence="2">
    <location>
        <begin position="201"/>
        <end position="366"/>
    </location>
</feature>